<evidence type="ECO:0000313" key="2">
    <source>
        <dbReference type="Proteomes" id="UP001307849"/>
    </source>
</evidence>
<sequence length="54" mass="6197">MFAPRQLTETDIEFKKLLDASPMPKVFDDSMRAWANTSSRALSGYTNHKDSRAY</sequence>
<dbReference type="AlphaFoldDB" id="A0AAN8RHV8"/>
<protein>
    <submittedName>
        <fullName evidence="1">Uncharacterized protein</fullName>
    </submittedName>
</protein>
<dbReference type="EMBL" id="JAVHJM010000015">
    <property type="protein sequence ID" value="KAK6497045.1"/>
    <property type="molecule type" value="Genomic_DNA"/>
</dbReference>
<evidence type="ECO:0000313" key="1">
    <source>
        <dbReference type="EMBL" id="KAK6497045.1"/>
    </source>
</evidence>
<gene>
    <name evidence="1" type="ORF">TWF506_004530</name>
</gene>
<dbReference type="Proteomes" id="UP001307849">
    <property type="component" value="Unassembled WGS sequence"/>
</dbReference>
<proteinExistence type="predicted"/>
<name>A0AAN8RHV8_9PEZI</name>
<organism evidence="1 2">
    <name type="scientific">Arthrobotrys conoides</name>
    <dbReference type="NCBI Taxonomy" id="74498"/>
    <lineage>
        <taxon>Eukaryota</taxon>
        <taxon>Fungi</taxon>
        <taxon>Dikarya</taxon>
        <taxon>Ascomycota</taxon>
        <taxon>Pezizomycotina</taxon>
        <taxon>Orbiliomycetes</taxon>
        <taxon>Orbiliales</taxon>
        <taxon>Orbiliaceae</taxon>
        <taxon>Arthrobotrys</taxon>
    </lineage>
</organism>
<comment type="caution">
    <text evidence="1">The sequence shown here is derived from an EMBL/GenBank/DDBJ whole genome shotgun (WGS) entry which is preliminary data.</text>
</comment>
<accession>A0AAN8RHV8</accession>
<keyword evidence="2" id="KW-1185">Reference proteome</keyword>
<reference evidence="1 2" key="1">
    <citation type="submission" date="2019-10" db="EMBL/GenBank/DDBJ databases">
        <authorList>
            <person name="Palmer J.M."/>
        </authorList>
    </citation>
    <scope>NUCLEOTIDE SEQUENCE [LARGE SCALE GENOMIC DNA]</scope>
    <source>
        <strain evidence="1 2">TWF506</strain>
    </source>
</reference>